<dbReference type="RefSeq" id="WP_209602611.1">
    <property type="nucleotide sequence ID" value="NZ_JAGILA010000004.1"/>
</dbReference>
<dbReference type="SUPFAM" id="SSF51735">
    <property type="entry name" value="NAD(P)-binding Rossmann-fold domains"/>
    <property type="match status" value="1"/>
</dbReference>
<dbReference type="PANTHER" id="PTHR42793:SF4">
    <property type="entry name" value="BLL6376 PROTEIN"/>
    <property type="match status" value="1"/>
</dbReference>
<keyword evidence="2" id="KW-0547">Nucleotide-binding</keyword>
<proteinExistence type="predicted"/>
<dbReference type="Gene3D" id="3.40.50.261">
    <property type="entry name" value="Succinyl-CoA synthetase domains"/>
    <property type="match status" value="2"/>
</dbReference>
<dbReference type="InterPro" id="IPR013815">
    <property type="entry name" value="ATP_grasp_subdomain_1"/>
</dbReference>
<dbReference type="InterPro" id="IPR016102">
    <property type="entry name" value="Succinyl-CoA_synth-like"/>
</dbReference>
<dbReference type="Proteomes" id="UP000730739">
    <property type="component" value="Unassembled WGS sequence"/>
</dbReference>
<dbReference type="Pfam" id="PF13380">
    <property type="entry name" value="CoA_binding_2"/>
    <property type="match status" value="1"/>
</dbReference>
<evidence type="ECO:0000313" key="4">
    <source>
        <dbReference type="EMBL" id="MBP2236827.1"/>
    </source>
</evidence>
<dbReference type="Pfam" id="PF13549">
    <property type="entry name" value="ATP-grasp_5"/>
    <property type="match status" value="1"/>
</dbReference>
<organism evidence="4 5">
    <name type="scientific">Sinorhizobium kostiense</name>
    <dbReference type="NCBI Taxonomy" id="76747"/>
    <lineage>
        <taxon>Bacteria</taxon>
        <taxon>Pseudomonadati</taxon>
        <taxon>Pseudomonadota</taxon>
        <taxon>Alphaproteobacteria</taxon>
        <taxon>Hyphomicrobiales</taxon>
        <taxon>Rhizobiaceae</taxon>
        <taxon>Sinorhizobium/Ensifer group</taxon>
        <taxon>Sinorhizobium</taxon>
    </lineage>
</organism>
<dbReference type="Gene3D" id="3.30.470.20">
    <property type="entry name" value="ATP-grasp fold, B domain"/>
    <property type="match status" value="1"/>
</dbReference>
<dbReference type="InterPro" id="IPR036291">
    <property type="entry name" value="NAD(P)-bd_dom_sf"/>
</dbReference>
<gene>
    <name evidence="4" type="ORF">J2Z31_003341</name>
</gene>
<evidence type="ECO:0000259" key="3">
    <source>
        <dbReference type="PROSITE" id="PS50975"/>
    </source>
</evidence>
<dbReference type="SMART" id="SM00881">
    <property type="entry name" value="CoA_binding"/>
    <property type="match status" value="1"/>
</dbReference>
<dbReference type="Gene3D" id="3.30.1490.20">
    <property type="entry name" value="ATP-grasp fold, A domain"/>
    <property type="match status" value="1"/>
</dbReference>
<dbReference type="InterPro" id="IPR003781">
    <property type="entry name" value="CoA-bd"/>
</dbReference>
<sequence length="687" mass="72360">MTSPPRPLDRLIRPKSIAVFGGKEARRVIEQCDRMGFSGQIWPVHPREEEILGRRCYRSVAELPAAPDAAFIGVNRSLTIEIIRDLAQRGAGGAICYASGFREAANELSDGNDLQDALVAAAGDMPIVGPNCYGFINMLDGALLWPDQHGMQRVERGVAVLTQSSNIACNISMQKRGLPLAYVMTAGNQAQTGLSDLACAVIEDPRVTAVGLHIEGFDSLEALERLAARARDLRKAVVTLKVGKSEAAQRATVSHTASLAGDDRVSSALLARLGIGRVDTLPELLETLKLLHLSGPLKNADISSMSCSGGEASLMADAGVRRRVSFRPLKEKQRQPLRESLGEMVTIANPLDYHTFVWGNREKQTAAFTAMMRGDYALNLIVLDFPRLDRCDAADWVTTCEAVIAAAKATGAVAGIVASLGENMPEETALSLMAAGVIPFFGIDEALAAAETAAAIGAVWAKPAAPAPLMAAASEGQAATMTEAEAKAELAHAGVAVPPGRTAQSPTQAADAAEELGFPVVLKGLGVAHKTEAGAVRLNLKCREEVLAAAEVMAALASGYLVEKMIESPVAELIVGALRDPVAGPVLTLGAGGILVELLNDSAILMLPATEQDIREAIDGLKIARLLYGYRGAPKADVAALVKIVAAVASYVVTHASKLEELDINPIMVLPEGRGAVAADALIRRRK</sequence>
<dbReference type="PANTHER" id="PTHR42793">
    <property type="entry name" value="COA BINDING DOMAIN CONTAINING PROTEIN"/>
    <property type="match status" value="1"/>
</dbReference>
<dbReference type="SUPFAM" id="SSF56059">
    <property type="entry name" value="Glutathione synthetase ATP-binding domain-like"/>
    <property type="match status" value="1"/>
</dbReference>
<dbReference type="PROSITE" id="PS50975">
    <property type="entry name" value="ATP_GRASP"/>
    <property type="match status" value="1"/>
</dbReference>
<keyword evidence="5" id="KW-1185">Reference proteome</keyword>
<reference evidence="4 5" key="1">
    <citation type="submission" date="2021-03" db="EMBL/GenBank/DDBJ databases">
        <title>Genomic Encyclopedia of Type Strains, Phase IV (KMG-IV): sequencing the most valuable type-strain genomes for metagenomic binning, comparative biology and taxonomic classification.</title>
        <authorList>
            <person name="Goeker M."/>
        </authorList>
    </citation>
    <scope>NUCLEOTIDE SEQUENCE [LARGE SCALE GENOMIC DNA]</scope>
    <source>
        <strain evidence="4 5">DSM 13372</strain>
    </source>
</reference>
<evidence type="ECO:0000256" key="1">
    <source>
        <dbReference type="ARBA" id="ARBA00022532"/>
    </source>
</evidence>
<dbReference type="Gene3D" id="3.40.50.720">
    <property type="entry name" value="NAD(P)-binding Rossmann-like Domain"/>
    <property type="match status" value="1"/>
</dbReference>
<dbReference type="EMBL" id="JAGILA010000004">
    <property type="protein sequence ID" value="MBP2236827.1"/>
    <property type="molecule type" value="Genomic_DNA"/>
</dbReference>
<comment type="caution">
    <text evidence="4">The sequence shown here is derived from an EMBL/GenBank/DDBJ whole genome shotgun (WGS) entry which is preliminary data.</text>
</comment>
<keyword evidence="2" id="KW-0067">ATP-binding</keyword>
<accession>A0ABS4R1S6</accession>
<feature type="domain" description="ATP-grasp" evidence="3">
    <location>
        <begin position="487"/>
        <end position="687"/>
    </location>
</feature>
<protein>
    <submittedName>
        <fullName evidence="4">Acyl-CoA synthetase (NDP forming)</fullName>
    </submittedName>
</protein>
<dbReference type="InterPro" id="IPR032875">
    <property type="entry name" value="Succ_CoA_lig_flav_dom"/>
</dbReference>
<dbReference type="InterPro" id="IPR011761">
    <property type="entry name" value="ATP-grasp"/>
</dbReference>
<dbReference type="Pfam" id="PF13607">
    <property type="entry name" value="Succ_CoA_lig"/>
    <property type="match status" value="1"/>
</dbReference>
<keyword evidence="1" id="KW-0816">Tricarboxylic acid cycle</keyword>
<name>A0ABS4R1S6_9HYPH</name>
<evidence type="ECO:0000313" key="5">
    <source>
        <dbReference type="Proteomes" id="UP000730739"/>
    </source>
</evidence>
<dbReference type="SUPFAM" id="SSF52210">
    <property type="entry name" value="Succinyl-CoA synthetase domains"/>
    <property type="match status" value="2"/>
</dbReference>
<evidence type="ECO:0000256" key="2">
    <source>
        <dbReference type="PROSITE-ProRule" id="PRU00409"/>
    </source>
</evidence>